<feature type="active site" evidence="13">
    <location>
        <position position="76"/>
    </location>
</feature>
<evidence type="ECO:0000256" key="12">
    <source>
        <dbReference type="ARBA" id="ARBA00023239"/>
    </source>
</evidence>
<dbReference type="CDD" id="cd01287">
    <property type="entry name" value="FabA"/>
    <property type="match status" value="1"/>
</dbReference>
<keyword evidence="12 13" id="KW-0456">Lyase</keyword>
<dbReference type="Gene3D" id="3.10.129.10">
    <property type="entry name" value="Hotdog Thioesterase"/>
    <property type="match status" value="1"/>
</dbReference>
<dbReference type="GO" id="GO:0019171">
    <property type="term" value="F:(3R)-hydroxyacyl-[acyl-carrier-protein] dehydratase activity"/>
    <property type="evidence" value="ECO:0007669"/>
    <property type="project" value="UniProtKB-UniRule"/>
</dbReference>
<comment type="subcellular location">
    <subcellularLocation>
        <location evidence="2 13">Cytoplasm</location>
    </subcellularLocation>
</comment>
<comment type="catalytic activity">
    <reaction evidence="13">
        <text>(2E)-decenoyl-[ACP] = (3Z)-decenoyl-[ACP]</text>
        <dbReference type="Rhea" id="RHEA:23568"/>
        <dbReference type="Rhea" id="RHEA-COMP:9639"/>
        <dbReference type="Rhea" id="RHEA-COMP:9927"/>
        <dbReference type="ChEBI" id="CHEBI:78467"/>
        <dbReference type="ChEBI" id="CHEBI:78798"/>
        <dbReference type="EC" id="5.3.3.14"/>
    </reaction>
</comment>
<accession>A0A1H6FE12</accession>
<dbReference type="InterPro" id="IPR029069">
    <property type="entry name" value="HotDog_dom_sf"/>
</dbReference>
<evidence type="ECO:0000256" key="6">
    <source>
        <dbReference type="ARBA" id="ARBA00022490"/>
    </source>
</evidence>
<keyword evidence="7 13" id="KW-0444">Lipid biosynthesis</keyword>
<dbReference type="InterPro" id="IPR010083">
    <property type="entry name" value="FabA"/>
</dbReference>
<comment type="similarity">
    <text evidence="4 13">Belongs to the thioester dehydratase family. FabA subfamily.</text>
</comment>
<dbReference type="SUPFAM" id="SSF54637">
    <property type="entry name" value="Thioesterase/thiol ester dehydrase-isomerase"/>
    <property type="match status" value="1"/>
</dbReference>
<organism evidence="14 15">
    <name type="scientific">Candidatus Venteria ishoeyi</name>
    <dbReference type="NCBI Taxonomy" id="1899563"/>
    <lineage>
        <taxon>Bacteria</taxon>
        <taxon>Pseudomonadati</taxon>
        <taxon>Pseudomonadota</taxon>
        <taxon>Gammaproteobacteria</taxon>
        <taxon>Thiotrichales</taxon>
        <taxon>Thiotrichaceae</taxon>
        <taxon>Venteria</taxon>
    </lineage>
</organism>
<dbReference type="EC" id="4.2.1.59" evidence="13"/>
<evidence type="ECO:0000256" key="2">
    <source>
        <dbReference type="ARBA" id="ARBA00004496"/>
    </source>
</evidence>
<proteinExistence type="inferred from homology"/>
<dbReference type="EMBL" id="FMSV02000530">
    <property type="protein sequence ID" value="SEH07406.1"/>
    <property type="molecule type" value="Genomic_DNA"/>
</dbReference>
<dbReference type="GO" id="GO:0034017">
    <property type="term" value="F:trans-2-decenoyl-acyl-carrier-protein isomerase activity"/>
    <property type="evidence" value="ECO:0007669"/>
    <property type="project" value="UniProtKB-UniRule"/>
</dbReference>
<dbReference type="OrthoDB" id="9786735at2"/>
<dbReference type="EC" id="5.3.3.14" evidence="13"/>
<dbReference type="GO" id="GO:0005737">
    <property type="term" value="C:cytoplasm"/>
    <property type="evidence" value="ECO:0007669"/>
    <property type="project" value="UniProtKB-SubCell"/>
</dbReference>
<evidence type="ECO:0000256" key="4">
    <source>
        <dbReference type="ARBA" id="ARBA00006714"/>
    </source>
</evidence>
<keyword evidence="8 13" id="KW-0276">Fatty acid metabolism</keyword>
<dbReference type="PANTHER" id="PTHR30272">
    <property type="entry name" value="3-HYDROXYACYL-[ACYL-CARRIER-PROTEIN] DEHYDRATASE"/>
    <property type="match status" value="1"/>
</dbReference>
<evidence type="ECO:0000313" key="14">
    <source>
        <dbReference type="EMBL" id="SEH07406.1"/>
    </source>
</evidence>
<keyword evidence="15" id="KW-1185">Reference proteome</keyword>
<dbReference type="GO" id="GO:0006636">
    <property type="term" value="P:unsaturated fatty acid biosynthetic process"/>
    <property type="evidence" value="ECO:0007669"/>
    <property type="project" value="UniProtKB-UniRule"/>
</dbReference>
<comment type="subunit">
    <text evidence="5 13">Homodimer.</text>
</comment>
<comment type="catalytic activity">
    <reaction evidence="13">
        <text>(3R)-hydroxydecanoyl-[ACP] = (2E)-decenoyl-[ACP] + H2O</text>
        <dbReference type="Rhea" id="RHEA:41860"/>
        <dbReference type="Rhea" id="RHEA-COMP:9638"/>
        <dbReference type="Rhea" id="RHEA-COMP:9639"/>
        <dbReference type="ChEBI" id="CHEBI:15377"/>
        <dbReference type="ChEBI" id="CHEBI:78466"/>
        <dbReference type="ChEBI" id="CHEBI:78467"/>
    </reaction>
</comment>
<dbReference type="UniPathway" id="UPA00094"/>
<dbReference type="PANTHER" id="PTHR30272:SF8">
    <property type="entry name" value="3-HYDROXYDECANOYL-[ACYL-CARRIER-PROTEIN] DEHYDRATASE"/>
    <property type="match status" value="1"/>
</dbReference>
<dbReference type="NCBIfam" id="TIGR01749">
    <property type="entry name" value="fabA"/>
    <property type="match status" value="1"/>
</dbReference>
<evidence type="ECO:0000256" key="13">
    <source>
        <dbReference type="HAMAP-Rule" id="MF_00405"/>
    </source>
</evidence>
<name>A0A1H6FE12_9GAMM</name>
<evidence type="ECO:0000256" key="9">
    <source>
        <dbReference type="ARBA" id="ARBA00023098"/>
    </source>
</evidence>
<evidence type="ECO:0000256" key="3">
    <source>
        <dbReference type="ARBA" id="ARBA00005194"/>
    </source>
</evidence>
<keyword evidence="10 13" id="KW-0275">Fatty acid biosynthesis</keyword>
<comment type="function">
    <text evidence="13">Necessary for the introduction of cis unsaturation into fatty acids. Catalyzes the dehydration of (3R)-3-hydroxydecanoyl-ACP to E-(2)-decenoyl-ACP and then its isomerization to Z-(3)-decenoyl-ACP. Can catalyze the dehydratase reaction for beta-hydroxyacyl-ACPs with saturated chain lengths up to 16:0, being most active on intermediate chain length.</text>
</comment>
<evidence type="ECO:0000256" key="5">
    <source>
        <dbReference type="ARBA" id="ARBA00011738"/>
    </source>
</evidence>
<dbReference type="RefSeq" id="WP_103921058.1">
    <property type="nucleotide sequence ID" value="NZ_FMSV02000530.1"/>
</dbReference>
<keyword evidence="9 13" id="KW-0443">Lipid metabolism</keyword>
<dbReference type="NCBIfam" id="NF003509">
    <property type="entry name" value="PRK05174.1"/>
    <property type="match status" value="1"/>
</dbReference>
<reference evidence="14 15" key="1">
    <citation type="submission" date="2016-10" db="EMBL/GenBank/DDBJ databases">
        <authorList>
            <person name="de Groot N.N."/>
        </authorList>
    </citation>
    <scope>NUCLEOTIDE SEQUENCE [LARGE SCALE GENOMIC DNA]</scope>
    <source>
        <strain evidence="14">MBHS1</strain>
    </source>
</reference>
<dbReference type="Pfam" id="PF07977">
    <property type="entry name" value="FabA"/>
    <property type="match status" value="1"/>
</dbReference>
<keyword evidence="6 13" id="KW-0963">Cytoplasm</keyword>
<evidence type="ECO:0000256" key="8">
    <source>
        <dbReference type="ARBA" id="ARBA00022832"/>
    </source>
</evidence>
<dbReference type="HAMAP" id="MF_00405">
    <property type="entry name" value="FabA"/>
    <property type="match status" value="1"/>
</dbReference>
<sequence>MANSTNFTQQNSYSRDELLDCAQGKMFGPGNAQLPMPPMLMFDRIVSITEDGGAYGKGQIVAELDIDPSLWFFDCHFPGDPVMPGCLGLDAMWQLIGFFLGWMGGPGRGRALGGGEVKFTGQVTPEKKRVVYNIDMKRVIIRKLVMGIGDCSMSVDGKEIYTAKDLRVGLFQNTENF</sequence>
<evidence type="ECO:0000256" key="7">
    <source>
        <dbReference type="ARBA" id="ARBA00022516"/>
    </source>
</evidence>
<keyword evidence="11 13" id="KW-0413">Isomerase</keyword>
<comment type="catalytic activity">
    <reaction evidence="1 13">
        <text>a (3R)-hydroxyacyl-[ACP] = a (2E)-enoyl-[ACP] + H2O</text>
        <dbReference type="Rhea" id="RHEA:13097"/>
        <dbReference type="Rhea" id="RHEA-COMP:9925"/>
        <dbReference type="Rhea" id="RHEA-COMP:9945"/>
        <dbReference type="ChEBI" id="CHEBI:15377"/>
        <dbReference type="ChEBI" id="CHEBI:78784"/>
        <dbReference type="ChEBI" id="CHEBI:78827"/>
        <dbReference type="EC" id="4.2.1.59"/>
    </reaction>
</comment>
<protein>
    <recommendedName>
        <fullName evidence="13">3-hydroxydecanoyl-[acyl-carrier-protein] dehydratase</fullName>
        <ecNumber evidence="13">4.2.1.59</ecNumber>
    </recommendedName>
    <alternativeName>
        <fullName evidence="13">3-hydroxyacyl-[acyl-carrier-protein] dehydratase FabA</fullName>
    </alternativeName>
    <alternativeName>
        <fullName evidence="13">Beta-hydroxydecanoyl thioester dehydrase</fullName>
    </alternativeName>
    <alternativeName>
        <fullName evidence="13">Trans-2-decenoyl-[acyl-carrier-protein] isomerase</fullName>
        <ecNumber evidence="13">5.3.3.14</ecNumber>
    </alternativeName>
</protein>
<evidence type="ECO:0000256" key="10">
    <source>
        <dbReference type="ARBA" id="ARBA00023160"/>
    </source>
</evidence>
<gene>
    <name evidence="13 14" type="primary">fabA</name>
    <name evidence="14" type="ORF">MBHS_03281</name>
</gene>
<evidence type="ECO:0000313" key="15">
    <source>
        <dbReference type="Proteomes" id="UP000236724"/>
    </source>
</evidence>
<comment type="pathway">
    <text evidence="3 13">Lipid metabolism; fatty acid biosynthesis.</text>
</comment>
<evidence type="ECO:0000256" key="11">
    <source>
        <dbReference type="ARBA" id="ARBA00023235"/>
    </source>
</evidence>
<dbReference type="AlphaFoldDB" id="A0A1H6FE12"/>
<evidence type="ECO:0000256" key="1">
    <source>
        <dbReference type="ARBA" id="ARBA00001055"/>
    </source>
</evidence>
<dbReference type="InterPro" id="IPR013114">
    <property type="entry name" value="FabA_FabZ"/>
</dbReference>
<dbReference type="Proteomes" id="UP000236724">
    <property type="component" value="Unassembled WGS sequence"/>
</dbReference>